<dbReference type="EMBL" id="WNTK01011543">
    <property type="protein sequence ID" value="KAG9462396.1"/>
    <property type="molecule type" value="Genomic_DNA"/>
</dbReference>
<evidence type="ECO:0000313" key="2">
    <source>
        <dbReference type="Proteomes" id="UP000770717"/>
    </source>
</evidence>
<accession>A0A8J6B6S4</accession>
<reference evidence="1" key="1">
    <citation type="thesis" date="2020" institute="ProQuest LLC" country="789 East Eisenhower Parkway, Ann Arbor, MI, USA">
        <title>Comparative Genomics and Chromosome Evolution.</title>
        <authorList>
            <person name="Mudd A.B."/>
        </authorList>
    </citation>
    <scope>NUCLEOTIDE SEQUENCE</scope>
    <source>
        <strain evidence="1">HN-11 Male</strain>
        <tissue evidence="1">Kidney and liver</tissue>
    </source>
</reference>
<proteinExistence type="predicted"/>
<comment type="caution">
    <text evidence="1">The sequence shown here is derived from an EMBL/GenBank/DDBJ whole genome shotgun (WGS) entry which is preliminary data.</text>
</comment>
<keyword evidence="2" id="KW-1185">Reference proteome</keyword>
<evidence type="ECO:0000313" key="1">
    <source>
        <dbReference type="EMBL" id="KAG9462396.1"/>
    </source>
</evidence>
<protein>
    <submittedName>
        <fullName evidence="1">Uncharacterized protein</fullName>
    </submittedName>
</protein>
<sequence>MLGVVIIQNSPVQKLLLERQTSLVTGKGAEICCSPSAKSRSTQLLDGSSSPPGLQPMADYKSQHVLWLTMLSGSYSFASGWKRWTRSEM</sequence>
<name>A0A8J6B6S4_ELECQ</name>
<dbReference type="AlphaFoldDB" id="A0A8J6B6S4"/>
<organism evidence="1 2">
    <name type="scientific">Eleutherodactylus coqui</name>
    <name type="common">Puerto Rican coqui</name>
    <dbReference type="NCBI Taxonomy" id="57060"/>
    <lineage>
        <taxon>Eukaryota</taxon>
        <taxon>Metazoa</taxon>
        <taxon>Chordata</taxon>
        <taxon>Craniata</taxon>
        <taxon>Vertebrata</taxon>
        <taxon>Euteleostomi</taxon>
        <taxon>Amphibia</taxon>
        <taxon>Batrachia</taxon>
        <taxon>Anura</taxon>
        <taxon>Neobatrachia</taxon>
        <taxon>Hyloidea</taxon>
        <taxon>Eleutherodactylidae</taxon>
        <taxon>Eleutherodactylinae</taxon>
        <taxon>Eleutherodactylus</taxon>
        <taxon>Eleutherodactylus</taxon>
    </lineage>
</organism>
<dbReference type="Proteomes" id="UP000770717">
    <property type="component" value="Unassembled WGS sequence"/>
</dbReference>
<gene>
    <name evidence="1" type="ORF">GDO78_014204</name>
</gene>